<evidence type="ECO:0000313" key="6">
    <source>
        <dbReference type="Proteomes" id="UP000664132"/>
    </source>
</evidence>
<dbReference type="AlphaFoldDB" id="A0A8H7TBS1"/>
<dbReference type="OrthoDB" id="3598904at2759"/>
<evidence type="ECO:0000256" key="3">
    <source>
        <dbReference type="SAM" id="MobiDB-lite"/>
    </source>
</evidence>
<dbReference type="GO" id="GO:0008270">
    <property type="term" value="F:zinc ion binding"/>
    <property type="evidence" value="ECO:0007669"/>
    <property type="project" value="InterPro"/>
</dbReference>
<dbReference type="CDD" id="cd00067">
    <property type="entry name" value="GAL4"/>
    <property type="match status" value="1"/>
</dbReference>
<evidence type="ECO:0000256" key="1">
    <source>
        <dbReference type="ARBA" id="ARBA00004123"/>
    </source>
</evidence>
<dbReference type="Pfam" id="PF00172">
    <property type="entry name" value="Zn_clus"/>
    <property type="match status" value="1"/>
</dbReference>
<dbReference type="GO" id="GO:0045944">
    <property type="term" value="P:positive regulation of transcription by RNA polymerase II"/>
    <property type="evidence" value="ECO:0007669"/>
    <property type="project" value="TreeGrafter"/>
</dbReference>
<dbReference type="Pfam" id="PF11951">
    <property type="entry name" value="Fungal_trans_2"/>
    <property type="match status" value="1"/>
</dbReference>
<gene>
    <name evidence="5" type="ORF">IFR04_010625</name>
</gene>
<dbReference type="SMART" id="SM00066">
    <property type="entry name" value="GAL4"/>
    <property type="match status" value="1"/>
</dbReference>
<dbReference type="PROSITE" id="PS50048">
    <property type="entry name" value="ZN2_CY6_FUNGAL_2"/>
    <property type="match status" value="1"/>
</dbReference>
<organism evidence="5 6">
    <name type="scientific">Cadophora malorum</name>
    <dbReference type="NCBI Taxonomy" id="108018"/>
    <lineage>
        <taxon>Eukaryota</taxon>
        <taxon>Fungi</taxon>
        <taxon>Dikarya</taxon>
        <taxon>Ascomycota</taxon>
        <taxon>Pezizomycotina</taxon>
        <taxon>Leotiomycetes</taxon>
        <taxon>Helotiales</taxon>
        <taxon>Ploettnerulaceae</taxon>
        <taxon>Cadophora</taxon>
    </lineage>
</organism>
<dbReference type="InterPro" id="IPR001138">
    <property type="entry name" value="Zn2Cys6_DnaBD"/>
</dbReference>
<comment type="caution">
    <text evidence="5">The sequence shown here is derived from an EMBL/GenBank/DDBJ whole genome shotgun (WGS) entry which is preliminary data.</text>
</comment>
<dbReference type="InterPro" id="IPR021858">
    <property type="entry name" value="Fun_TF"/>
</dbReference>
<keyword evidence="2" id="KW-0539">Nucleus</keyword>
<name>A0A8H7TBS1_9HELO</name>
<dbReference type="CDD" id="cd12148">
    <property type="entry name" value="fungal_TF_MHR"/>
    <property type="match status" value="1"/>
</dbReference>
<comment type="subcellular location">
    <subcellularLocation>
        <location evidence="1">Nucleus</location>
    </subcellularLocation>
</comment>
<dbReference type="GO" id="GO:0000976">
    <property type="term" value="F:transcription cis-regulatory region binding"/>
    <property type="evidence" value="ECO:0007669"/>
    <property type="project" value="TreeGrafter"/>
</dbReference>
<proteinExistence type="predicted"/>
<dbReference type="Proteomes" id="UP000664132">
    <property type="component" value="Unassembled WGS sequence"/>
</dbReference>
<evidence type="ECO:0000259" key="4">
    <source>
        <dbReference type="PROSITE" id="PS50048"/>
    </source>
</evidence>
<dbReference type="Gene3D" id="4.10.240.10">
    <property type="entry name" value="Zn(2)-C6 fungal-type DNA-binding domain"/>
    <property type="match status" value="1"/>
</dbReference>
<feature type="region of interest" description="Disordered" evidence="3">
    <location>
        <begin position="58"/>
        <end position="101"/>
    </location>
</feature>
<accession>A0A8H7TBS1</accession>
<dbReference type="InterPro" id="IPR036864">
    <property type="entry name" value="Zn2-C6_fun-type_DNA-bd_sf"/>
</dbReference>
<feature type="compositionally biased region" description="Polar residues" evidence="3">
    <location>
        <begin position="58"/>
        <end position="68"/>
    </location>
</feature>
<dbReference type="GO" id="GO:0005634">
    <property type="term" value="C:nucleus"/>
    <property type="evidence" value="ECO:0007669"/>
    <property type="project" value="UniProtKB-SubCell"/>
</dbReference>
<dbReference type="GO" id="GO:0000981">
    <property type="term" value="F:DNA-binding transcription factor activity, RNA polymerase II-specific"/>
    <property type="evidence" value="ECO:0007669"/>
    <property type="project" value="InterPro"/>
</dbReference>
<sequence length="642" mass="73427">MASQAPAGQAGERCRTCQRRKVRCGREQPICFNCKRLGLTCEKPSKFRWRDQTMSTRISMSGTTSEKSSVWDPETDGRSLGDDFPEELLDGEESSRDPENRFVNTTAENYHEMYQSGEHPAAPSSVGSVPTIPAGSVKLERFEDYAISQNSSRRTSVVKIEPSVTARSVASQSTGMSLARKLNQSLDTRWGNTRSIRPSMFDQAFVHSRDLQYYNHYRAVFVYAIQVHSKFPSDVRPFCHSEDETEDAFERAAAEFYPLYYAILALSALSMAHRERLDRVDSLRYYQLAIEGLQQQSTLESVNMIYTHYFLLLYEVAACERRTNLELGHIAQLSRLMAWYFTTCATNPEYVFRDQACRKCTEIAMMCVPIVSLYCDMHSLTMQRQKFTIIPDIMVTGFLSAVDSETGNPHLEARFTDADLTRKIIELNVLGGWTHRVVRQTIECVNSGEITQLSELEPRFLELKAKVKALDDWCSRHAPQVPVGIYDEAYTSMPLYCQTTFDSAQFIARELQIFMHTSIFPGQRKQLTKRREEYIQYLAREILYLTRPRWGEVRQIAASNLVALFICGTVVTSPEEKEEVLKVLETMGADASGRNFVRAMDALKELYKEQDRVREGGGDEKEVDWHVHLRDKGLLDFSLFGI</sequence>
<dbReference type="EMBL" id="JAFJYH010000193">
    <property type="protein sequence ID" value="KAG4416222.1"/>
    <property type="molecule type" value="Genomic_DNA"/>
</dbReference>
<dbReference type="PANTHER" id="PTHR37534:SF49">
    <property type="entry name" value="LYSINE BIOSYNTHESIS REGULATORY PROTEIN LYS14"/>
    <property type="match status" value="1"/>
</dbReference>
<keyword evidence="6" id="KW-1185">Reference proteome</keyword>
<dbReference type="SUPFAM" id="SSF57701">
    <property type="entry name" value="Zn2/Cys6 DNA-binding domain"/>
    <property type="match status" value="1"/>
</dbReference>
<feature type="compositionally biased region" description="Acidic residues" evidence="3">
    <location>
        <begin position="83"/>
        <end position="92"/>
    </location>
</feature>
<dbReference type="PANTHER" id="PTHR37534">
    <property type="entry name" value="TRANSCRIPTIONAL ACTIVATOR PROTEIN UGA3"/>
    <property type="match status" value="1"/>
</dbReference>
<protein>
    <recommendedName>
        <fullName evidence="4">Zn(2)-C6 fungal-type domain-containing protein</fullName>
    </recommendedName>
</protein>
<reference evidence="5" key="1">
    <citation type="submission" date="2021-02" db="EMBL/GenBank/DDBJ databases">
        <title>Genome sequence Cadophora malorum strain M34.</title>
        <authorList>
            <person name="Stefanovic E."/>
            <person name="Vu D."/>
            <person name="Scully C."/>
            <person name="Dijksterhuis J."/>
            <person name="Roader J."/>
            <person name="Houbraken J."/>
        </authorList>
    </citation>
    <scope>NUCLEOTIDE SEQUENCE</scope>
    <source>
        <strain evidence="5">M34</strain>
    </source>
</reference>
<evidence type="ECO:0000313" key="5">
    <source>
        <dbReference type="EMBL" id="KAG4416222.1"/>
    </source>
</evidence>
<evidence type="ECO:0000256" key="2">
    <source>
        <dbReference type="ARBA" id="ARBA00023242"/>
    </source>
</evidence>
<feature type="domain" description="Zn(2)-C6 fungal-type" evidence="4">
    <location>
        <begin position="13"/>
        <end position="41"/>
    </location>
</feature>